<evidence type="ECO:0000313" key="2">
    <source>
        <dbReference type="Proteomes" id="UP000192247"/>
    </source>
</evidence>
<organism evidence="1 2">
    <name type="scientific">Tropilaelaps mercedesae</name>
    <dbReference type="NCBI Taxonomy" id="418985"/>
    <lineage>
        <taxon>Eukaryota</taxon>
        <taxon>Metazoa</taxon>
        <taxon>Ecdysozoa</taxon>
        <taxon>Arthropoda</taxon>
        <taxon>Chelicerata</taxon>
        <taxon>Arachnida</taxon>
        <taxon>Acari</taxon>
        <taxon>Parasitiformes</taxon>
        <taxon>Mesostigmata</taxon>
        <taxon>Gamasina</taxon>
        <taxon>Dermanyssoidea</taxon>
        <taxon>Laelapidae</taxon>
        <taxon>Tropilaelaps</taxon>
    </lineage>
</organism>
<protein>
    <submittedName>
        <fullName evidence="1">Uncharacterized protein</fullName>
    </submittedName>
</protein>
<comment type="caution">
    <text evidence="1">The sequence shown here is derived from an EMBL/GenBank/DDBJ whole genome shotgun (WGS) entry which is preliminary data.</text>
</comment>
<evidence type="ECO:0000313" key="1">
    <source>
        <dbReference type="EMBL" id="OQR73940.1"/>
    </source>
</evidence>
<accession>A0A1V9XK71</accession>
<gene>
    <name evidence="1" type="ORF">BIW11_09412</name>
</gene>
<dbReference type="Proteomes" id="UP000192247">
    <property type="component" value="Unassembled WGS sequence"/>
</dbReference>
<dbReference type="InParanoid" id="A0A1V9XK71"/>
<keyword evidence="2" id="KW-1185">Reference proteome</keyword>
<name>A0A1V9XK71_9ACAR</name>
<proteinExistence type="predicted"/>
<sequence length="103" mass="11408">MSVFKGTDLKVLVLNCHGDLFLREGHGLVHTRVMLSAKMAVIDFVLPTYGHVGHVTKQGKRFIALQTGPDIGVRSIELSAVEQSRITEDILIYYSSLILSIEL</sequence>
<dbReference type="AlphaFoldDB" id="A0A1V9XK71"/>
<reference evidence="1 2" key="1">
    <citation type="journal article" date="2017" name="Gigascience">
        <title>Draft genome of the honey bee ectoparasitic mite, Tropilaelaps mercedesae, is shaped by the parasitic life history.</title>
        <authorList>
            <person name="Dong X."/>
            <person name="Armstrong S.D."/>
            <person name="Xia D."/>
            <person name="Makepeace B.L."/>
            <person name="Darby A.C."/>
            <person name="Kadowaki T."/>
        </authorList>
    </citation>
    <scope>NUCLEOTIDE SEQUENCE [LARGE SCALE GENOMIC DNA]</scope>
    <source>
        <strain evidence="1">Wuxi-XJTLU</strain>
    </source>
</reference>
<dbReference type="EMBL" id="MNPL01009000">
    <property type="protein sequence ID" value="OQR73940.1"/>
    <property type="molecule type" value="Genomic_DNA"/>
</dbReference>